<evidence type="ECO:0000313" key="1">
    <source>
        <dbReference type="EMBL" id="KEQ10251.1"/>
    </source>
</evidence>
<reference evidence="1 2" key="1">
    <citation type="submission" date="2014-06" db="EMBL/GenBank/DDBJ databases">
        <title>Rhizobium pelagicum/R2-400B4.</title>
        <authorList>
            <person name="Kimes N.E."/>
            <person name="Lopez-Perez M."/>
        </authorList>
    </citation>
    <scope>NUCLEOTIDE SEQUENCE [LARGE SCALE GENOMIC DNA]</scope>
    <source>
        <strain evidence="1 2">R2-400B4</strain>
    </source>
</reference>
<comment type="caution">
    <text evidence="1">The sequence shown here is derived from an EMBL/GenBank/DDBJ whole genome shotgun (WGS) entry which is preliminary data.</text>
</comment>
<dbReference type="OrthoDB" id="8450127at2"/>
<gene>
    <name evidence="1" type="ORF">GV68_15125</name>
</gene>
<accession>A0A922P3M8</accession>
<dbReference type="AlphaFoldDB" id="A0A922P3M8"/>
<organism evidence="1 2">
    <name type="scientific">Pseudorhizobium pelagicum</name>
    <dbReference type="NCBI Taxonomy" id="1509405"/>
    <lineage>
        <taxon>Bacteria</taxon>
        <taxon>Pseudomonadati</taxon>
        <taxon>Pseudomonadota</taxon>
        <taxon>Alphaproteobacteria</taxon>
        <taxon>Hyphomicrobiales</taxon>
        <taxon>Rhizobiaceae</taxon>
        <taxon>Rhizobium/Agrobacterium group</taxon>
        <taxon>Pseudorhizobium</taxon>
    </lineage>
</organism>
<dbReference type="RefSeq" id="WP_037163142.1">
    <property type="nucleotide sequence ID" value="NZ_CAJXID010000001.1"/>
</dbReference>
<proteinExistence type="predicted"/>
<dbReference type="EMBL" id="JOKJ01000003">
    <property type="protein sequence ID" value="KEQ10251.1"/>
    <property type="molecule type" value="Genomic_DNA"/>
</dbReference>
<evidence type="ECO:0000313" key="2">
    <source>
        <dbReference type="Proteomes" id="UP000052167"/>
    </source>
</evidence>
<protein>
    <submittedName>
        <fullName evidence="1">Uncharacterized protein</fullName>
    </submittedName>
</protein>
<sequence>MAKTSAERVKEYRERQRQAARKALLEPVPEPGYVVTPFYAFMDGRHVDFEENLDAYGVHISGTDLGEAVQKFDTEAPWEKSFTSLERARGMMGVFLDAAKELAALINEYKLQEVGAAIDAAHEVSASLPRGDVEALKKSFAEIERLRAIQSELRKPTRHTLLSVDATGE</sequence>
<dbReference type="Proteomes" id="UP000052167">
    <property type="component" value="Unassembled WGS sequence"/>
</dbReference>
<keyword evidence="2" id="KW-1185">Reference proteome</keyword>
<name>A0A922P3M8_9HYPH</name>